<evidence type="ECO:0000259" key="2">
    <source>
        <dbReference type="Pfam" id="PF13460"/>
    </source>
</evidence>
<dbReference type="Pfam" id="PF13460">
    <property type="entry name" value="NAD_binding_10"/>
    <property type="match status" value="1"/>
</dbReference>
<dbReference type="KEGG" id="srt:Srot_2425"/>
<dbReference type="GO" id="GO:0005737">
    <property type="term" value="C:cytoplasm"/>
    <property type="evidence" value="ECO:0007669"/>
    <property type="project" value="TreeGrafter"/>
</dbReference>
<feature type="compositionally biased region" description="Basic and acidic residues" evidence="1">
    <location>
        <begin position="303"/>
        <end position="312"/>
    </location>
</feature>
<evidence type="ECO:0000313" key="4">
    <source>
        <dbReference type="Proteomes" id="UP000002247"/>
    </source>
</evidence>
<sequence>MKVLVTGAGGYVGGRLVPELLSRGHSVRAAFTQPAASERLWWAQRTERVRMDVFDLRQTVEALRGVDCVYYLIHGLGGRDFLAADRAAAKNAARAAAECGVRKVVYLSGLVPDEPEHSLSKHLSSRLETERILSEQSNGFDTITLRAAIILGSASTSFEVLKQICERMPALTIPAWMRSQVQPIAVVDVVQALAGALEAEVGTRHYDIGGREQMSYPQLLSRFCAVSGKPRPQIVVPLAPAKIVSFLASRLVDVPTGTVEALVESLKHDMVCGEDDFVEDLLPPGHQLVETDEAIRRANAPARAEDPADRDPLGPLPHDPQWAQGGKSLAGAALTRASSILENLARPAR</sequence>
<accession>D6ZBB7</accession>
<reference evidence="3 4" key="1">
    <citation type="journal article" date="2010" name="Stand. Genomic Sci.">
        <title>Complete genome sequence of Segniliparus rotundus type strain (CDC 1076).</title>
        <authorList>
            <person name="Sikorski J."/>
            <person name="Lapidus A."/>
            <person name="Copeland A."/>
            <person name="Misra M."/>
            <person name="Glavina Del Rio T."/>
            <person name="Nolan M."/>
            <person name="Lucas S."/>
            <person name="Chen F."/>
            <person name="Tice H."/>
            <person name="Cheng J.F."/>
            <person name="Jando M."/>
            <person name="Schneider S."/>
            <person name="Bruce D."/>
            <person name="Goodwin L."/>
            <person name="Pitluck S."/>
            <person name="Liolios K."/>
            <person name="Mikhailova N."/>
            <person name="Pati A."/>
            <person name="Ivanova N."/>
            <person name="Mavromatis K."/>
            <person name="Chen A."/>
            <person name="Palaniappan K."/>
            <person name="Chertkov O."/>
            <person name="Land M."/>
            <person name="Hauser L."/>
            <person name="Chang Y.J."/>
            <person name="Jeffries C.D."/>
            <person name="Brettin T."/>
            <person name="Detter J.C."/>
            <person name="Han C."/>
            <person name="Rohde M."/>
            <person name="Goker M."/>
            <person name="Bristow J."/>
            <person name="Eisen J.A."/>
            <person name="Markowitz V."/>
            <person name="Hugenholtz P."/>
            <person name="Kyrpides N.C."/>
            <person name="Klenk H.P."/>
        </authorList>
    </citation>
    <scope>NUCLEOTIDE SEQUENCE [LARGE SCALE GENOMIC DNA]</scope>
    <source>
        <strain evidence="4">ATCC BAA-972 / CDC 1076 / CIP 108378 / DSM 44985 / JCM 13578</strain>
    </source>
</reference>
<dbReference type="OrthoDB" id="9774199at2"/>
<dbReference type="AlphaFoldDB" id="D6ZBB7"/>
<evidence type="ECO:0000313" key="3">
    <source>
        <dbReference type="EMBL" id="ADG98869.1"/>
    </source>
</evidence>
<dbReference type="InterPro" id="IPR051783">
    <property type="entry name" value="NAD(P)-dependent_oxidoreduct"/>
</dbReference>
<dbReference type="RefSeq" id="WP_013139319.1">
    <property type="nucleotide sequence ID" value="NC_014168.1"/>
</dbReference>
<protein>
    <submittedName>
        <fullName evidence="3">NAD-dependent epimerase/dehydratase</fullName>
    </submittedName>
</protein>
<dbReference type="SUPFAM" id="SSF51735">
    <property type="entry name" value="NAD(P)-binding Rossmann-fold domains"/>
    <property type="match status" value="1"/>
</dbReference>
<dbReference type="InterPro" id="IPR016040">
    <property type="entry name" value="NAD(P)-bd_dom"/>
</dbReference>
<dbReference type="PANTHER" id="PTHR48079:SF6">
    <property type="entry name" value="NAD(P)-BINDING DOMAIN-CONTAINING PROTEIN-RELATED"/>
    <property type="match status" value="1"/>
</dbReference>
<dbReference type="STRING" id="640132.Srot_2425"/>
<dbReference type="Gene3D" id="3.40.50.720">
    <property type="entry name" value="NAD(P)-binding Rossmann-like Domain"/>
    <property type="match status" value="1"/>
</dbReference>
<gene>
    <name evidence="3" type="ordered locus">Srot_2425</name>
</gene>
<name>D6ZBB7_SEGRD</name>
<proteinExistence type="predicted"/>
<dbReference type="eggNOG" id="COG0702">
    <property type="taxonomic scope" value="Bacteria"/>
</dbReference>
<dbReference type="GO" id="GO:0004029">
    <property type="term" value="F:aldehyde dehydrogenase (NAD+) activity"/>
    <property type="evidence" value="ECO:0007669"/>
    <property type="project" value="TreeGrafter"/>
</dbReference>
<dbReference type="PANTHER" id="PTHR48079">
    <property type="entry name" value="PROTEIN YEEZ"/>
    <property type="match status" value="1"/>
</dbReference>
<dbReference type="InterPro" id="IPR036291">
    <property type="entry name" value="NAD(P)-bd_dom_sf"/>
</dbReference>
<organism evidence="3 4">
    <name type="scientific">Segniliparus rotundus (strain ATCC BAA-972 / CDC 1076 / CIP 108378 / DSM 44985 / JCM 13578)</name>
    <dbReference type="NCBI Taxonomy" id="640132"/>
    <lineage>
        <taxon>Bacteria</taxon>
        <taxon>Bacillati</taxon>
        <taxon>Actinomycetota</taxon>
        <taxon>Actinomycetes</taxon>
        <taxon>Mycobacteriales</taxon>
        <taxon>Segniliparaceae</taxon>
        <taxon>Segniliparus</taxon>
    </lineage>
</organism>
<dbReference type="Proteomes" id="UP000002247">
    <property type="component" value="Chromosome"/>
</dbReference>
<feature type="domain" description="NAD(P)-binding" evidence="2">
    <location>
        <begin position="7"/>
        <end position="114"/>
    </location>
</feature>
<dbReference type="EMBL" id="CP001958">
    <property type="protein sequence ID" value="ADG98869.1"/>
    <property type="molecule type" value="Genomic_DNA"/>
</dbReference>
<keyword evidence="4" id="KW-1185">Reference proteome</keyword>
<dbReference type="HOGENOM" id="CLU_007383_6_5_11"/>
<evidence type="ECO:0000256" key="1">
    <source>
        <dbReference type="SAM" id="MobiDB-lite"/>
    </source>
</evidence>
<feature type="region of interest" description="Disordered" evidence="1">
    <location>
        <begin position="299"/>
        <end position="330"/>
    </location>
</feature>